<dbReference type="PANTHER" id="PTHR33156:SF37">
    <property type="entry name" value="PROTEIN NUCLEAR FUSION DEFECTIVE 6, CHLOROPLASTIC_MITOCHONDRIAL"/>
    <property type="match status" value="1"/>
</dbReference>
<proteinExistence type="predicted"/>
<reference evidence="1" key="1">
    <citation type="submission" date="2021-03" db="EMBL/GenBank/DDBJ databases">
        <authorList>
            <consortium name="Genoscope - CEA"/>
            <person name="William W."/>
        </authorList>
    </citation>
    <scope>NUCLEOTIDE SEQUENCE</scope>
    <source>
        <strain evidence="1">Doubled-haploid Pahang</strain>
    </source>
</reference>
<gene>
    <name evidence="1" type="ORF">GSMUA_202350.1</name>
</gene>
<protein>
    <submittedName>
        <fullName evidence="1">(wild Malaysian banana) hypothetical protein</fullName>
    </submittedName>
</protein>
<accession>A0A8D7FCF7</accession>
<dbReference type="AlphaFoldDB" id="A0A8D7FCF7"/>
<organism evidence="1">
    <name type="scientific">Musa acuminata subsp. malaccensis</name>
    <name type="common">Wild banana</name>
    <name type="synonym">Musa malaccensis</name>
    <dbReference type="NCBI Taxonomy" id="214687"/>
    <lineage>
        <taxon>Eukaryota</taxon>
        <taxon>Viridiplantae</taxon>
        <taxon>Streptophyta</taxon>
        <taxon>Embryophyta</taxon>
        <taxon>Tracheophyta</taxon>
        <taxon>Spermatophyta</taxon>
        <taxon>Magnoliopsida</taxon>
        <taxon>Liliopsida</taxon>
        <taxon>Zingiberales</taxon>
        <taxon>Musaceae</taxon>
        <taxon>Musa</taxon>
    </lineage>
</organism>
<dbReference type="InterPro" id="IPR043459">
    <property type="entry name" value="NFD6/NOXY2-like"/>
</dbReference>
<evidence type="ECO:0000313" key="1">
    <source>
        <dbReference type="EMBL" id="CAG1850331.1"/>
    </source>
</evidence>
<sequence>MPMPTRLGFKGFCYPRLSPDTKKTRPRSKMASLCRSAAMAAARSIAVRSKNLLPKPAPSRRAAPIVRRSIAPALGSVESLMPLHSTIASARLKSFIAVDSSCWSWLSQGNNHELPYALVGHR</sequence>
<dbReference type="EMBL" id="HG996468">
    <property type="protein sequence ID" value="CAG1850331.1"/>
    <property type="molecule type" value="Genomic_DNA"/>
</dbReference>
<dbReference type="PANTHER" id="PTHR33156">
    <property type="entry name" value="OS02G0230000 PROTEIN"/>
    <property type="match status" value="1"/>
</dbReference>
<name>A0A8D7FCF7_MUSAM</name>